<dbReference type="EMBL" id="JAAMFJ010000001">
    <property type="protein sequence ID" value="MBS9335795.1"/>
    <property type="molecule type" value="Genomic_DNA"/>
</dbReference>
<dbReference type="Gene3D" id="2.10.270.10">
    <property type="entry name" value="Cholin Binding"/>
    <property type="match status" value="3"/>
</dbReference>
<evidence type="ECO:0000256" key="2">
    <source>
        <dbReference type="SAM" id="MobiDB-lite"/>
    </source>
</evidence>
<proteinExistence type="predicted"/>
<evidence type="ECO:0000256" key="3">
    <source>
        <dbReference type="SAM" id="SignalP"/>
    </source>
</evidence>
<evidence type="ECO:0000313" key="6">
    <source>
        <dbReference type="Proteomes" id="UP000735205"/>
    </source>
</evidence>
<comment type="caution">
    <text evidence="5">The sequence shown here is derived from an EMBL/GenBank/DDBJ whole genome shotgun (WGS) entry which is preliminary data.</text>
</comment>
<keyword evidence="1 3" id="KW-0732">Signal</keyword>
<evidence type="ECO:0000259" key="4">
    <source>
        <dbReference type="Pfam" id="PF13529"/>
    </source>
</evidence>
<name>A0ABS5QTG8_9LACO</name>
<keyword evidence="6" id="KW-1185">Reference proteome</keyword>
<evidence type="ECO:0000313" key="5">
    <source>
        <dbReference type="EMBL" id="MBS9335795.1"/>
    </source>
</evidence>
<organism evidence="5 6">
    <name type="scientific">Fructobacillus papyrifericola</name>
    <dbReference type="NCBI Taxonomy" id="2713172"/>
    <lineage>
        <taxon>Bacteria</taxon>
        <taxon>Bacillati</taxon>
        <taxon>Bacillota</taxon>
        <taxon>Bacilli</taxon>
        <taxon>Lactobacillales</taxon>
        <taxon>Lactobacillaceae</taxon>
        <taxon>Fructobacillus</taxon>
    </lineage>
</organism>
<dbReference type="Pfam" id="PF19258">
    <property type="entry name" value="KxYKxGKxW_sig"/>
    <property type="match status" value="1"/>
</dbReference>
<accession>A0ABS5QTG8</accession>
<feature type="compositionally biased region" description="Polar residues" evidence="2">
    <location>
        <begin position="34"/>
        <end position="51"/>
    </location>
</feature>
<feature type="compositionally biased region" description="Low complexity" evidence="2">
    <location>
        <begin position="66"/>
        <end position="89"/>
    </location>
</feature>
<dbReference type="SUPFAM" id="SSF69360">
    <property type="entry name" value="Cell wall binding repeat"/>
    <property type="match status" value="2"/>
</dbReference>
<dbReference type="InterPro" id="IPR039564">
    <property type="entry name" value="Peptidase_C39-like"/>
</dbReference>
<feature type="signal peptide" evidence="3">
    <location>
        <begin position="1"/>
        <end position="33"/>
    </location>
</feature>
<feature type="compositionally biased region" description="Polar residues" evidence="2">
    <location>
        <begin position="94"/>
        <end position="109"/>
    </location>
</feature>
<reference evidence="5 6" key="1">
    <citation type="submission" date="2020-02" db="EMBL/GenBank/DDBJ databases">
        <title>Fructobacillus sp. isolated from paper mulberry of Taiwan.</title>
        <authorList>
            <person name="Lin S.-T."/>
        </authorList>
    </citation>
    <scope>NUCLEOTIDE SEQUENCE [LARGE SCALE GENOMIC DNA]</scope>
    <source>
        <strain evidence="5 6">M1-21</strain>
    </source>
</reference>
<feature type="region of interest" description="Disordered" evidence="2">
    <location>
        <begin position="34"/>
        <end position="109"/>
    </location>
</feature>
<dbReference type="Gene3D" id="3.90.70.10">
    <property type="entry name" value="Cysteine proteinases"/>
    <property type="match status" value="1"/>
</dbReference>
<evidence type="ECO:0000256" key="1">
    <source>
        <dbReference type="ARBA" id="ARBA00022729"/>
    </source>
</evidence>
<dbReference type="Pfam" id="PF13529">
    <property type="entry name" value="Peptidase_C39_2"/>
    <property type="match status" value="1"/>
</dbReference>
<feature type="chain" id="PRO_5046347165" description="Peptidase C39-like domain-containing protein" evidence="3">
    <location>
        <begin position="34"/>
        <end position="698"/>
    </location>
</feature>
<feature type="domain" description="Peptidase C39-like" evidence="4">
    <location>
        <begin position="523"/>
        <end position="659"/>
    </location>
</feature>
<sequence>MHKKLYKSGKHWVALTVFTAAAIVGAGMTSVSAEETAPNQQAKSAVSVNEVQDTTTQSDETTTKPAQSSSQESTATESDQETSQQTTATKTDQEGNQVDSSDTKQTSSRDQALANFASQHVSGYIYSPEVSTANGGYNWFENGQLFTGFRYYMGTYYWFVNGVRQNAGWRQAWGMTYYTDNDGRAVQGRQNIGGQDFFFGDDDTYYLRSSGYLYDGSQYNGGYRWYENGQLYTGFRYYMGTYYWFVDGVRQNAGWRNAWGMKYYTDDQGRAVQGTRVIDGHVYDFGNDGTYYSRPVNGYVWDGSSQNGGYRWYDNGNLYTGFKYYMGTYYWFIDGVRQNAGWRDAWGMKYYTDDQGRAVQGTRVIDGHVYDFGNDGTYYSRPVNGYVWDGSSQNGGYRWYDNGNLYTGFKYYMGTYYWFIDGVRQNAGWRDSWGMKYYTDDQGRAVQGRYWIDGGQYFFGLDGSYYMRTNRYVADNDGVYYAGGDGRFLTGSQSIYGRWVSFFGDGRLNTDGLNIDFPHWSLNQVSLGAPEGCEGVSFQMALSAKGKNVPSLQDIYNRIGYGWGVSPYDGFHGNPFGRGAGETQTVLAGALASKLNNAFGVQTEDITGAGPNQIIAQLLSWNPVISYIPWDFQVGGGADHFHVQLIYGYRDGGFLVADPLQYSRGANYWISTGDWWYLNSNLQPVGYGAPASMNVVVI</sequence>
<protein>
    <recommendedName>
        <fullName evidence="4">Peptidase C39-like domain-containing protein</fullName>
    </recommendedName>
</protein>
<dbReference type="NCBIfam" id="TIGR03715">
    <property type="entry name" value="KxYKxGKxW"/>
    <property type="match status" value="1"/>
</dbReference>
<gene>
    <name evidence="5" type="ORF">G6R28_00905</name>
</gene>
<dbReference type="Proteomes" id="UP000735205">
    <property type="component" value="Unassembled WGS sequence"/>
</dbReference>
<dbReference type="InterPro" id="IPR022263">
    <property type="entry name" value="KxYKxGKxW"/>
</dbReference>